<comment type="caution">
    <text evidence="6">Lacks conserved residue(s) required for the propagation of feature annotation.</text>
</comment>
<evidence type="ECO:0000256" key="2">
    <source>
        <dbReference type="ARBA" id="ARBA00022519"/>
    </source>
</evidence>
<dbReference type="GO" id="GO:0009276">
    <property type="term" value="C:Gram-negative-bacterium-type cell wall"/>
    <property type="evidence" value="ECO:0007669"/>
    <property type="project" value="InterPro"/>
</dbReference>
<protein>
    <recommendedName>
        <fullName evidence="6">Lipid A biosynthesis acyltransferase</fullName>
        <ecNumber evidence="6">2.3.1.243</ecNumber>
    </recommendedName>
    <alternativeName>
        <fullName evidence="6">Kdo(2)-lauroyl-lipid IV(A) acyltransferase</fullName>
    </alternativeName>
</protein>
<keyword evidence="3 6" id="KW-0808">Transferase</keyword>
<evidence type="ECO:0000256" key="6">
    <source>
        <dbReference type="HAMAP-Rule" id="MF_01944"/>
    </source>
</evidence>
<feature type="transmembrane region" description="Helical" evidence="6">
    <location>
        <begin position="88"/>
        <end position="110"/>
    </location>
</feature>
<comment type="pathway">
    <text evidence="6">Bacterial outer membrane biogenesis; lipopolysaccharide biosynthesis.</text>
</comment>
<dbReference type="GO" id="GO:0036104">
    <property type="term" value="P:Kdo2-lipid A biosynthetic process"/>
    <property type="evidence" value="ECO:0007669"/>
    <property type="project" value="UniProtKB-UniRule"/>
</dbReference>
<dbReference type="HAMAP" id="MF_01944">
    <property type="entry name" value="Lipid_A_LpxM"/>
    <property type="match status" value="1"/>
</dbReference>
<keyword evidence="5 6" id="KW-0012">Acyltransferase</keyword>
<evidence type="ECO:0000256" key="5">
    <source>
        <dbReference type="ARBA" id="ARBA00023315"/>
    </source>
</evidence>
<comment type="function">
    <text evidence="6">Catalyzes the transfer of an acyl chain from an acyl-[acyl-carrier-protein] (ACP) to a Kdo(2)-(acyl)-lipid IV(A) to form a Kdo(2)-lipid A.</text>
</comment>
<evidence type="ECO:0000256" key="1">
    <source>
        <dbReference type="ARBA" id="ARBA00022475"/>
    </source>
</evidence>
<gene>
    <name evidence="6 7" type="primary">lpxM</name>
    <name evidence="7" type="synonym">msbB</name>
    <name evidence="7" type="ORF">I3X05_01060</name>
</gene>
<evidence type="ECO:0000313" key="7">
    <source>
        <dbReference type="EMBL" id="QPL53803.1"/>
    </source>
</evidence>
<dbReference type="Pfam" id="PF03279">
    <property type="entry name" value="Lip_A_acyltrans"/>
    <property type="match status" value="1"/>
</dbReference>
<proteinExistence type="inferred from homology"/>
<dbReference type="InterPro" id="IPR004960">
    <property type="entry name" value="LipA_acyltrans"/>
</dbReference>
<dbReference type="InterPro" id="IPR011921">
    <property type="entry name" value="Lipid_A_MsbB"/>
</dbReference>
<dbReference type="RefSeq" id="WP_045569380.1">
    <property type="nucleotide sequence ID" value="NZ_CP065217.1"/>
</dbReference>
<dbReference type="CDD" id="cd07984">
    <property type="entry name" value="LPLAT_LABLAT-like"/>
    <property type="match status" value="1"/>
</dbReference>
<evidence type="ECO:0000256" key="3">
    <source>
        <dbReference type="ARBA" id="ARBA00022679"/>
    </source>
</evidence>
<dbReference type="GO" id="GO:0016747">
    <property type="term" value="F:acyltransferase activity, transferring groups other than amino-acyl groups"/>
    <property type="evidence" value="ECO:0007669"/>
    <property type="project" value="InterPro"/>
</dbReference>
<dbReference type="GO" id="GO:0009103">
    <property type="term" value="P:lipopolysaccharide biosynthetic process"/>
    <property type="evidence" value="ECO:0007669"/>
    <property type="project" value="UniProtKB-UniRule"/>
</dbReference>
<dbReference type="PANTHER" id="PTHR30606">
    <property type="entry name" value="LIPID A BIOSYNTHESIS LAUROYL ACYLTRANSFERASE"/>
    <property type="match status" value="1"/>
</dbReference>
<dbReference type="EC" id="2.3.1.243" evidence="6"/>
<reference evidence="7 8" key="1">
    <citation type="submission" date="2020-11" db="EMBL/GenBank/DDBJ databases">
        <title>Complete and Circularized Genome Assembly of a human isolate of Vibrio navarrensis biotype pommerensis with MiSeq and MinION Sequence Data.</title>
        <authorList>
            <person name="Schwartz K."/>
            <person name="Borowiak M."/>
            <person name="Deneke C."/>
            <person name="Balau V."/>
            <person name="Metelmann C."/>
            <person name="Strauch E."/>
        </authorList>
    </citation>
    <scope>NUCLEOTIDE SEQUENCE [LARGE SCALE GENOMIC DNA]</scope>
    <source>
        <strain evidence="7 8">20-VB00237</strain>
    </source>
</reference>
<dbReference type="AlphaFoldDB" id="A0AAJ4IBJ4"/>
<name>A0AAJ4IBJ4_9VIBR</name>
<comment type="pathway">
    <text evidence="6">Glycolipid biosynthesis; KDO(2)-lipid A biosynthesis; KDO(2)-lipid A from CMP-3-deoxy-D-manno-octulosonate and lipid IV(A): step 4/4.</text>
</comment>
<feature type="short sequence motif" description="HXXXXD motif" evidence="6">
    <location>
        <begin position="142"/>
        <end position="147"/>
    </location>
</feature>
<dbReference type="GO" id="GO:0005886">
    <property type="term" value="C:plasma membrane"/>
    <property type="evidence" value="ECO:0007669"/>
    <property type="project" value="UniProtKB-SubCell"/>
</dbReference>
<evidence type="ECO:0000256" key="4">
    <source>
        <dbReference type="ARBA" id="ARBA00023136"/>
    </source>
</evidence>
<dbReference type="PIRSF" id="PIRSF026649">
    <property type="entry name" value="MsbB"/>
    <property type="match status" value="1"/>
</dbReference>
<comment type="catalytic activity">
    <reaction evidence="6">
        <text>an alpha-Kdo-(2-&gt;4)-alpha-Kdo-(2-&gt;6)-(acyl)-lipid IVA + a fatty acyl-[ACP] = an alpha-Kdo-(2-&gt;4)-alpha-Kdo-(2-&gt;6)-lipid A + holo-[ACP]</text>
        <dbReference type="Rhea" id="RHEA:69400"/>
        <dbReference type="Rhea" id="RHEA-COMP:9685"/>
        <dbReference type="Rhea" id="RHEA-COMP:14125"/>
        <dbReference type="ChEBI" id="CHEBI:64479"/>
        <dbReference type="ChEBI" id="CHEBI:138651"/>
        <dbReference type="ChEBI" id="CHEBI:176430"/>
        <dbReference type="ChEBI" id="CHEBI:176431"/>
        <dbReference type="EC" id="2.3.1.243"/>
    </reaction>
</comment>
<keyword evidence="2 6" id="KW-0997">Cell inner membrane</keyword>
<accession>A0AAJ4IBJ4</accession>
<comment type="similarity">
    <text evidence="6">Belongs to the LpxL/LpxM/LpxP family. LpxM subfamily.</text>
</comment>
<dbReference type="Proteomes" id="UP000594435">
    <property type="component" value="Chromosome 1"/>
</dbReference>
<organism evidence="7 8">
    <name type="scientific">Vibrio navarrensis</name>
    <dbReference type="NCBI Taxonomy" id="29495"/>
    <lineage>
        <taxon>Bacteria</taxon>
        <taxon>Pseudomonadati</taxon>
        <taxon>Pseudomonadota</taxon>
        <taxon>Gammaproteobacteria</taxon>
        <taxon>Vibrionales</taxon>
        <taxon>Vibrionaceae</taxon>
        <taxon>Vibrio</taxon>
    </lineage>
</organism>
<feature type="transmembrane region" description="Helical" evidence="6">
    <location>
        <begin position="27"/>
        <end position="48"/>
    </location>
</feature>
<evidence type="ECO:0000313" key="8">
    <source>
        <dbReference type="Proteomes" id="UP000594435"/>
    </source>
</evidence>
<dbReference type="EMBL" id="CP065217">
    <property type="protein sequence ID" value="QPL53803.1"/>
    <property type="molecule type" value="Genomic_DNA"/>
</dbReference>
<keyword evidence="4 6" id="KW-0472">Membrane</keyword>
<dbReference type="NCBIfam" id="TIGR02208">
    <property type="entry name" value="lipid_A_msbB"/>
    <property type="match status" value="1"/>
</dbReference>
<keyword evidence="6" id="KW-0448">Lipopolysaccharide biosynthesis</keyword>
<keyword evidence="6" id="KW-0812">Transmembrane</keyword>
<keyword evidence="6" id="KW-1133">Transmembrane helix</keyword>
<dbReference type="NCBIfam" id="NF006507">
    <property type="entry name" value="PRK08943.1"/>
    <property type="match status" value="1"/>
</dbReference>
<dbReference type="PANTHER" id="PTHR30606:SF4">
    <property type="entry name" value="LIPID A BIOSYNTHESIS MYRISTOYLTRANSFERASE"/>
    <property type="match status" value="1"/>
</dbReference>
<sequence>MTTERNDFDPKAHNPTFQWGFLAPKYWGIWLGLIVGLPIALLPIRLQYWIASKIAKKLASNPPRTVHNIWANLTLCFPDKSDNEKETILLECLTTAGVFLLNFPLITLFGKRYLEKSCSINGLEHLQTVREQGHNVILLTPHTWAIDVLPVLLASKGSPVVAMVKEQKNPVGDWLMHRQRMQFGGRIYERSAGIKPYMKSVREGYIGYYLPDQDHGREQSLFVDFFATQKATLPGLGKLAKVSKAKVLAAFTRLNTETGKYEITISPEWEGFPSGDEHADARAMNVFIEQQVSRYPEQYMWTFQLLRTRPDPNEPSPYYNEDLKKPDCFHK</sequence>
<keyword evidence="1 6" id="KW-1003">Cell membrane</keyword>
<comment type="subcellular location">
    <subcellularLocation>
        <location evidence="6">Cell inner membrane</location>
        <topology evidence="6">Single-pass membrane protein</topology>
    </subcellularLocation>
</comment>